<organism evidence="1">
    <name type="scientific">hydrocarbon metagenome</name>
    <dbReference type="NCBI Taxonomy" id="938273"/>
    <lineage>
        <taxon>unclassified sequences</taxon>
        <taxon>metagenomes</taxon>
        <taxon>ecological metagenomes</taxon>
    </lineage>
</organism>
<evidence type="ECO:0008006" key="2">
    <source>
        <dbReference type="Google" id="ProtNLM"/>
    </source>
</evidence>
<evidence type="ECO:0000313" key="1">
    <source>
        <dbReference type="EMBL" id="KUG02791.1"/>
    </source>
</evidence>
<accession>A0A0W8E292</accession>
<dbReference type="EMBL" id="LNQE01001909">
    <property type="protein sequence ID" value="KUG02791.1"/>
    <property type="molecule type" value="Genomic_DNA"/>
</dbReference>
<gene>
    <name evidence="1" type="ORF">ASZ90_019867</name>
</gene>
<proteinExistence type="predicted"/>
<comment type="caution">
    <text evidence="1">The sequence shown here is derived from an EMBL/GenBank/DDBJ whole genome shotgun (WGS) entry which is preliminary data.</text>
</comment>
<name>A0A0W8E292_9ZZZZ</name>
<reference evidence="1" key="1">
    <citation type="journal article" date="2015" name="Proc. Natl. Acad. Sci. U.S.A.">
        <title>Networks of energetic and metabolic interactions define dynamics in microbial communities.</title>
        <authorList>
            <person name="Embree M."/>
            <person name="Liu J.K."/>
            <person name="Al-Bassam M.M."/>
            <person name="Zengler K."/>
        </authorList>
    </citation>
    <scope>NUCLEOTIDE SEQUENCE</scope>
</reference>
<dbReference type="InterPro" id="IPR025373">
    <property type="entry name" value="DUF4363"/>
</dbReference>
<sequence length="126" mass="14677">MRLLVSLMIVLASIVGLSFWINDSLQSSTEHLTQQIDMVIVEIQDGRWERAVRQTADIEKYWTKSARWWPVFLDHQEMDNIEFSLSKVKAYVSSHNDALALGQLEELRLMLKHIPEKEALNIKNIL</sequence>
<dbReference type="AlphaFoldDB" id="A0A0W8E292"/>
<protein>
    <recommendedName>
        <fullName evidence="2">DUF4363 family protein</fullName>
    </recommendedName>
</protein>
<dbReference type="Pfam" id="PF14276">
    <property type="entry name" value="DUF4363"/>
    <property type="match status" value="1"/>
</dbReference>